<evidence type="ECO:0000313" key="2">
    <source>
        <dbReference type="Proteomes" id="UP000502823"/>
    </source>
</evidence>
<dbReference type="Pfam" id="PF14868">
    <property type="entry name" value="DUF4487"/>
    <property type="match status" value="1"/>
</dbReference>
<dbReference type="InterPro" id="IPR027902">
    <property type="entry name" value="DUF4487"/>
</dbReference>
<protein>
    <submittedName>
        <fullName evidence="1">Uncharacterized protein</fullName>
    </submittedName>
</protein>
<dbReference type="OrthoDB" id="6088000at2759"/>
<dbReference type="Proteomes" id="UP000502823">
    <property type="component" value="Unassembled WGS sequence"/>
</dbReference>
<dbReference type="EMBL" id="BLKM01000456">
    <property type="protein sequence ID" value="GFG33844.1"/>
    <property type="molecule type" value="Genomic_DNA"/>
</dbReference>
<evidence type="ECO:0000313" key="1">
    <source>
        <dbReference type="EMBL" id="GFG33844.1"/>
    </source>
</evidence>
<dbReference type="InParanoid" id="A0A6L2PND8"/>
<accession>A0A6L2PND8</accession>
<name>A0A6L2PND8_COPFO</name>
<dbReference type="PANTHER" id="PTHR16071:SF2">
    <property type="entry name" value="FIGNL1-INTERACTING REGULATOR OF RECOMBINATION AND MITOSIS"/>
    <property type="match status" value="1"/>
</dbReference>
<dbReference type="AlphaFoldDB" id="A0A6L2PND8"/>
<reference evidence="2" key="1">
    <citation type="submission" date="2020-01" db="EMBL/GenBank/DDBJ databases">
        <title>Draft genome sequence of the Termite Coptotermes fromosanus.</title>
        <authorList>
            <person name="Itakura S."/>
            <person name="Yosikawa Y."/>
            <person name="Umezawa K."/>
        </authorList>
    </citation>
    <scope>NUCLEOTIDE SEQUENCE [LARGE SCALE GENOMIC DNA]</scope>
</reference>
<comment type="caution">
    <text evidence="1">The sequence shown here is derived from an EMBL/GenBank/DDBJ whole genome shotgun (WGS) entry which is preliminary data.</text>
</comment>
<dbReference type="PANTHER" id="PTHR16071">
    <property type="entry name" value="CHROMOSOME 1 OPEN READING FRAME 112"/>
    <property type="match status" value="1"/>
</dbReference>
<keyword evidence="2" id="KW-1185">Reference proteome</keyword>
<organism evidence="1 2">
    <name type="scientific">Coptotermes formosanus</name>
    <name type="common">Formosan subterranean termite</name>
    <dbReference type="NCBI Taxonomy" id="36987"/>
    <lineage>
        <taxon>Eukaryota</taxon>
        <taxon>Metazoa</taxon>
        <taxon>Ecdysozoa</taxon>
        <taxon>Arthropoda</taxon>
        <taxon>Hexapoda</taxon>
        <taxon>Insecta</taxon>
        <taxon>Pterygota</taxon>
        <taxon>Neoptera</taxon>
        <taxon>Polyneoptera</taxon>
        <taxon>Dictyoptera</taxon>
        <taxon>Blattodea</taxon>
        <taxon>Blattoidea</taxon>
        <taxon>Termitoidae</taxon>
        <taxon>Rhinotermitidae</taxon>
        <taxon>Coptotermes</taxon>
    </lineage>
</organism>
<proteinExistence type="predicted"/>
<gene>
    <name evidence="1" type="ORF">Cfor_12804</name>
</gene>
<sequence length="919" mass="104103">MSSPNQSCVDLLEKLPKWSTQEVEENLAHALPVLLISFAYLSATFWKILECSDQKALSFQAVQALLNKFLPCIPVKDVEDKLFQYVLPSAKQLFNEALEGIRIRLQGVQNLQQDDVESLNGLLQICIELLTCIDNTLRYILGIGKVEAALVPTLPKVTVSVLFEAFKHCKESEKVYGILFQAVGAVATALFQKSSELQLHFLKVVSENLQFKCMHKDGLLQLTEILDAMGQIGQVVVGLDMKTMAEQWKGYACLAFQYVEHLKPRLDVAGPLQFLATHISHTLKRAVEMDPLDVKLITRTVKVGNFMLKIIIKFCDKYSGYLGACHQELLEMLLIVYRYSGPYLRMKNVRTDIIQYVDTYLTIGGEPLLQQLIGEVEFTEKMFAYGTKLVDPESQRFSFLLLSVSILKKLLHCSPDVRKQWLCHDSEHNILSVLFRGLDHCHAEMNWNVQIPGVRHRDKPERMTDLYETIVTHVGGFILSASVQEFSLVEQILLESVMQPTVWRAILAMDTWCIVARTGSSELCFQHLCHLLKVMKHLAHHHGRPEKTYLMVLTGRLFSLLPDKHKLQIAEMFPAYTEPLVWQALSVKVLPEKLRVSVTESLVRSAILHAENFLTLPASVELYYHMVDALAAASQCIQMPTLSHRHTSVIASHIVTMWQRISLKAVTAEETSVKGSQWMNHFLSVLCSISAPLTLHMDNSQLIKVLERLKDVISFGSSVIKLKVLTVLNRLANKIIESTPDQMKVFQHIAGLFSALLQDKNYIVQQMTLEVFTYFAHVNSHESILALSVKNNENLQQKTKTYLQRLPAKASYKTSLSHESYIKCQSLVKFSHSCKNSVNAHECIANSKQMSSEMESVGHTAKRLKLTVAEDTYSVIRTIERLKNDIDMLAKYCESSGLSADARKDVQQISLRLQMLCKN</sequence>